<evidence type="ECO:0000313" key="2">
    <source>
        <dbReference type="Proteomes" id="UP000257109"/>
    </source>
</evidence>
<dbReference type="AlphaFoldDB" id="A0A371F3U9"/>
<proteinExistence type="predicted"/>
<dbReference type="OrthoDB" id="1731134at2759"/>
<sequence>MRLQPKVNHIEAFEYMKIEFDVYIDKSLKEARTIIKGTLKEHYAHIWDYAHKLLRTNPRSTIKIDCVLVPESLIVHETFQAGLVLVRIKSSQQRLNMSRPNEADSMMPTLSSAVKMSTFVKPTPCQGISTCRLHIENRLCRTNSVAESIQMPTSN</sequence>
<gene>
    <name evidence="1" type="ORF">CR513_47505</name>
</gene>
<accession>A0A371F3U9</accession>
<feature type="non-terminal residue" evidence="1">
    <location>
        <position position="1"/>
    </location>
</feature>
<organism evidence="1 2">
    <name type="scientific">Mucuna pruriens</name>
    <name type="common">Velvet bean</name>
    <name type="synonym">Dolichos pruriens</name>
    <dbReference type="NCBI Taxonomy" id="157652"/>
    <lineage>
        <taxon>Eukaryota</taxon>
        <taxon>Viridiplantae</taxon>
        <taxon>Streptophyta</taxon>
        <taxon>Embryophyta</taxon>
        <taxon>Tracheophyta</taxon>
        <taxon>Spermatophyta</taxon>
        <taxon>Magnoliopsida</taxon>
        <taxon>eudicotyledons</taxon>
        <taxon>Gunneridae</taxon>
        <taxon>Pentapetalae</taxon>
        <taxon>rosids</taxon>
        <taxon>fabids</taxon>
        <taxon>Fabales</taxon>
        <taxon>Fabaceae</taxon>
        <taxon>Papilionoideae</taxon>
        <taxon>50 kb inversion clade</taxon>
        <taxon>NPAAA clade</taxon>
        <taxon>indigoferoid/millettioid clade</taxon>
        <taxon>Phaseoleae</taxon>
        <taxon>Mucuna</taxon>
    </lineage>
</organism>
<dbReference type="Proteomes" id="UP000257109">
    <property type="component" value="Unassembled WGS sequence"/>
</dbReference>
<reference evidence="1" key="1">
    <citation type="submission" date="2018-05" db="EMBL/GenBank/DDBJ databases">
        <title>Draft genome of Mucuna pruriens seed.</title>
        <authorList>
            <person name="Nnadi N.E."/>
            <person name="Vos R."/>
            <person name="Hasami M.H."/>
            <person name="Devisetty U.K."/>
            <person name="Aguiy J.C."/>
        </authorList>
    </citation>
    <scope>NUCLEOTIDE SEQUENCE [LARGE SCALE GENOMIC DNA]</scope>
    <source>
        <strain evidence="1">JCA_2017</strain>
    </source>
</reference>
<keyword evidence="2" id="KW-1185">Reference proteome</keyword>
<comment type="caution">
    <text evidence="1">The sequence shown here is derived from an EMBL/GenBank/DDBJ whole genome shotgun (WGS) entry which is preliminary data.</text>
</comment>
<protein>
    <submittedName>
        <fullName evidence="1">Uncharacterized protein</fullName>
    </submittedName>
</protein>
<evidence type="ECO:0000313" key="1">
    <source>
        <dbReference type="EMBL" id="RDX72950.1"/>
    </source>
</evidence>
<name>A0A371F3U9_MUCPR</name>
<dbReference type="EMBL" id="QJKJ01010703">
    <property type="protein sequence ID" value="RDX72950.1"/>
    <property type="molecule type" value="Genomic_DNA"/>
</dbReference>